<evidence type="ECO:0000313" key="12">
    <source>
        <dbReference type="EMBL" id="MBS4883705.1"/>
    </source>
</evidence>
<evidence type="ECO:0000256" key="1">
    <source>
        <dbReference type="ARBA" id="ARBA00000553"/>
    </source>
</evidence>
<dbReference type="Proteomes" id="UP000284868">
    <property type="component" value="Unassembled WGS sequence"/>
</dbReference>
<keyword evidence="7" id="KW-0862">Zinc</keyword>
<reference evidence="13 14" key="1">
    <citation type="submission" date="2018-08" db="EMBL/GenBank/DDBJ databases">
        <title>A genome reference for cultivated species of the human gut microbiota.</title>
        <authorList>
            <person name="Zou Y."/>
            <person name="Xue W."/>
            <person name="Luo G."/>
        </authorList>
    </citation>
    <scope>NUCLEOTIDE SEQUENCE [LARGE SCALE GENOMIC DNA]</scope>
    <source>
        <strain evidence="13 14">AF35-6BH</strain>
    </source>
</reference>
<proteinExistence type="inferred from homology"/>
<sequence length="255" mass="28727">MKQILWKPAMHILAGTTLRDPAQKECFDLALHTNHNADSILENRTVLANTLDTKASDWVFAKQTHSDHIYKVESKDKGKGAFAFNDGIDDCDALYTRESDIGIGVFHADCVAVLLYDPYTNIIAAIHSGWQGSVKEITRKCVERLSQQEGVDPSHLLAYISCAIGFKSFEVGNEVVDQIASMSFDTARFIQRISKEKALIDNKGLNEQMLINCGVRKENITVNPNDTFFDNDAFFSYRRDKQCGRHLSYILRKSV</sequence>
<keyword evidence="5" id="KW-0479">Metal-binding</keyword>
<gene>
    <name evidence="13" type="primary">pgeF</name>
    <name evidence="13" type="ORF">DWZ83_00555</name>
    <name evidence="12" type="ORF">KHZ85_02960</name>
</gene>
<evidence type="ECO:0000313" key="14">
    <source>
        <dbReference type="Proteomes" id="UP000284868"/>
    </source>
</evidence>
<dbReference type="InterPro" id="IPR038371">
    <property type="entry name" value="Cu_polyphenol_OxRdtase_sf"/>
</dbReference>
<evidence type="ECO:0000256" key="5">
    <source>
        <dbReference type="ARBA" id="ARBA00022723"/>
    </source>
</evidence>
<dbReference type="EMBL" id="JAGZMZ010000005">
    <property type="protein sequence ID" value="MBS4883705.1"/>
    <property type="molecule type" value="Genomic_DNA"/>
</dbReference>
<reference evidence="12" key="2">
    <citation type="submission" date="2021-02" db="EMBL/GenBank/DDBJ databases">
        <title>Infant gut strain persistence is associated with maternal origin, phylogeny, and functional potential including surface adhesion and iron acquisition.</title>
        <authorList>
            <person name="Lou Y.C."/>
        </authorList>
    </citation>
    <scope>NUCLEOTIDE SEQUENCE</scope>
    <source>
        <strain evidence="12">L3_108_103G1_dasL3_108_103G1_concoct_2</strain>
    </source>
</reference>
<dbReference type="SUPFAM" id="SSF64438">
    <property type="entry name" value="CNF1/YfiH-like putative cysteine hydrolases"/>
    <property type="match status" value="1"/>
</dbReference>
<dbReference type="RefSeq" id="WP_004800708.1">
    <property type="nucleotide sequence ID" value="NZ_CABKNA010000002.1"/>
</dbReference>
<dbReference type="NCBIfam" id="TIGR00726">
    <property type="entry name" value="peptidoglycan editing factor PgeF"/>
    <property type="match status" value="1"/>
</dbReference>
<comment type="catalytic activity">
    <reaction evidence="1">
        <text>inosine + phosphate = alpha-D-ribose 1-phosphate + hypoxanthine</text>
        <dbReference type="Rhea" id="RHEA:27646"/>
        <dbReference type="ChEBI" id="CHEBI:17368"/>
        <dbReference type="ChEBI" id="CHEBI:17596"/>
        <dbReference type="ChEBI" id="CHEBI:43474"/>
        <dbReference type="ChEBI" id="CHEBI:57720"/>
        <dbReference type="EC" id="2.4.2.1"/>
    </reaction>
    <physiologicalReaction direction="left-to-right" evidence="1">
        <dbReference type="Rhea" id="RHEA:27647"/>
    </physiologicalReaction>
</comment>
<evidence type="ECO:0000256" key="7">
    <source>
        <dbReference type="ARBA" id="ARBA00022833"/>
    </source>
</evidence>
<comment type="catalytic activity">
    <reaction evidence="8">
        <text>adenosine + H2O + H(+) = inosine + NH4(+)</text>
        <dbReference type="Rhea" id="RHEA:24408"/>
        <dbReference type="ChEBI" id="CHEBI:15377"/>
        <dbReference type="ChEBI" id="CHEBI:15378"/>
        <dbReference type="ChEBI" id="CHEBI:16335"/>
        <dbReference type="ChEBI" id="CHEBI:17596"/>
        <dbReference type="ChEBI" id="CHEBI:28938"/>
        <dbReference type="EC" id="3.5.4.4"/>
    </reaction>
    <physiologicalReaction direction="left-to-right" evidence="8">
        <dbReference type="Rhea" id="RHEA:24409"/>
    </physiologicalReaction>
</comment>
<dbReference type="PANTHER" id="PTHR30616">
    <property type="entry name" value="UNCHARACTERIZED PROTEIN YFIH"/>
    <property type="match status" value="1"/>
</dbReference>
<dbReference type="Pfam" id="PF02578">
    <property type="entry name" value="Cu-oxidase_4"/>
    <property type="match status" value="1"/>
</dbReference>
<dbReference type="GO" id="GO:0016787">
    <property type="term" value="F:hydrolase activity"/>
    <property type="evidence" value="ECO:0007669"/>
    <property type="project" value="UniProtKB-KW"/>
</dbReference>
<evidence type="ECO:0000256" key="4">
    <source>
        <dbReference type="ARBA" id="ARBA00022679"/>
    </source>
</evidence>
<dbReference type="Proteomes" id="UP000753219">
    <property type="component" value="Unassembled WGS sequence"/>
</dbReference>
<evidence type="ECO:0000256" key="11">
    <source>
        <dbReference type="RuleBase" id="RU361274"/>
    </source>
</evidence>
<comment type="caution">
    <text evidence="13">The sequence shown here is derived from an EMBL/GenBank/DDBJ whole genome shotgun (WGS) entry which is preliminary data.</text>
</comment>
<organism evidence="13 14">
    <name type="scientific">Amedibacillus dolichus</name>
    <dbReference type="NCBI Taxonomy" id="31971"/>
    <lineage>
        <taxon>Bacteria</taxon>
        <taxon>Bacillati</taxon>
        <taxon>Bacillota</taxon>
        <taxon>Erysipelotrichia</taxon>
        <taxon>Erysipelotrichales</taxon>
        <taxon>Erysipelotrichaceae</taxon>
        <taxon>Amedibacillus</taxon>
    </lineage>
</organism>
<dbReference type="CDD" id="cd16833">
    <property type="entry name" value="YfiH"/>
    <property type="match status" value="1"/>
</dbReference>
<evidence type="ECO:0000256" key="10">
    <source>
        <dbReference type="ARBA" id="ARBA00049893"/>
    </source>
</evidence>
<comment type="similarity">
    <text evidence="3 11">Belongs to the purine nucleoside phosphorylase YfiH/LACC1 family.</text>
</comment>
<dbReference type="GO" id="GO:0005507">
    <property type="term" value="F:copper ion binding"/>
    <property type="evidence" value="ECO:0007669"/>
    <property type="project" value="TreeGrafter"/>
</dbReference>
<evidence type="ECO:0000313" key="13">
    <source>
        <dbReference type="EMBL" id="RHM15397.1"/>
    </source>
</evidence>
<keyword evidence="6" id="KW-0378">Hydrolase</keyword>
<evidence type="ECO:0000256" key="8">
    <source>
        <dbReference type="ARBA" id="ARBA00047989"/>
    </source>
</evidence>
<comment type="function">
    <text evidence="2">Purine nucleoside enzyme that catalyzes the phosphorolysis of adenosine and inosine nucleosides, yielding D-ribose 1-phosphate and the respective free bases, adenine and hypoxanthine. Also catalyzes the phosphorolysis of S-methyl-5'-thioadenosine into adenine and S-methyl-5-thio-alpha-D-ribose 1-phosphate. Also has adenosine deaminase activity.</text>
</comment>
<dbReference type="EMBL" id="QRPK01000001">
    <property type="protein sequence ID" value="RHM15397.1"/>
    <property type="molecule type" value="Genomic_DNA"/>
</dbReference>
<dbReference type="GO" id="GO:0017061">
    <property type="term" value="F:S-methyl-5-thioadenosine phosphorylase activity"/>
    <property type="evidence" value="ECO:0007669"/>
    <property type="project" value="UniProtKB-EC"/>
</dbReference>
<keyword evidence="14" id="KW-1185">Reference proteome</keyword>
<dbReference type="InterPro" id="IPR011324">
    <property type="entry name" value="Cytotoxic_necrot_fac-like_cat"/>
</dbReference>
<accession>A0A415PRL0</accession>
<protein>
    <recommendedName>
        <fullName evidence="11">Purine nucleoside phosphorylase</fullName>
    </recommendedName>
</protein>
<dbReference type="Gene3D" id="3.60.140.10">
    <property type="entry name" value="CNF1/YfiH-like putative cysteine hydrolases"/>
    <property type="match status" value="1"/>
</dbReference>
<evidence type="ECO:0000256" key="2">
    <source>
        <dbReference type="ARBA" id="ARBA00003215"/>
    </source>
</evidence>
<comment type="catalytic activity">
    <reaction evidence="9">
        <text>adenosine + phosphate = alpha-D-ribose 1-phosphate + adenine</text>
        <dbReference type="Rhea" id="RHEA:27642"/>
        <dbReference type="ChEBI" id="CHEBI:16335"/>
        <dbReference type="ChEBI" id="CHEBI:16708"/>
        <dbReference type="ChEBI" id="CHEBI:43474"/>
        <dbReference type="ChEBI" id="CHEBI:57720"/>
        <dbReference type="EC" id="2.4.2.1"/>
    </reaction>
    <physiologicalReaction direction="left-to-right" evidence="9">
        <dbReference type="Rhea" id="RHEA:27643"/>
    </physiologicalReaction>
</comment>
<keyword evidence="4" id="KW-0808">Transferase</keyword>
<dbReference type="OrthoDB" id="4279at2"/>
<name>A0A415PRL0_9FIRM</name>
<dbReference type="AlphaFoldDB" id="A0A415PRL0"/>
<comment type="catalytic activity">
    <reaction evidence="10">
        <text>S-methyl-5'-thioadenosine + phosphate = 5-(methylsulfanyl)-alpha-D-ribose 1-phosphate + adenine</text>
        <dbReference type="Rhea" id="RHEA:11852"/>
        <dbReference type="ChEBI" id="CHEBI:16708"/>
        <dbReference type="ChEBI" id="CHEBI:17509"/>
        <dbReference type="ChEBI" id="CHEBI:43474"/>
        <dbReference type="ChEBI" id="CHEBI:58533"/>
        <dbReference type="EC" id="2.4.2.28"/>
    </reaction>
    <physiologicalReaction direction="left-to-right" evidence="10">
        <dbReference type="Rhea" id="RHEA:11853"/>
    </physiologicalReaction>
</comment>
<evidence type="ECO:0000256" key="9">
    <source>
        <dbReference type="ARBA" id="ARBA00048968"/>
    </source>
</evidence>
<evidence type="ECO:0000256" key="6">
    <source>
        <dbReference type="ARBA" id="ARBA00022801"/>
    </source>
</evidence>
<dbReference type="GeneID" id="92794127"/>
<evidence type="ECO:0000256" key="3">
    <source>
        <dbReference type="ARBA" id="ARBA00007353"/>
    </source>
</evidence>
<dbReference type="InterPro" id="IPR003730">
    <property type="entry name" value="Cu_polyphenol_OxRdtase"/>
</dbReference>
<dbReference type="PANTHER" id="PTHR30616:SF2">
    <property type="entry name" value="PURINE NUCLEOSIDE PHOSPHORYLASE LACC1"/>
    <property type="match status" value="1"/>
</dbReference>